<keyword evidence="2" id="KW-0677">Repeat</keyword>
<feature type="compositionally biased region" description="Low complexity" evidence="9">
    <location>
        <begin position="101"/>
        <end position="112"/>
    </location>
</feature>
<dbReference type="PROSITE" id="PS50297">
    <property type="entry name" value="ANK_REP_REGION"/>
    <property type="match status" value="1"/>
</dbReference>
<accession>X6NQ14</accession>
<feature type="compositionally biased region" description="Basic and acidic residues" evidence="9">
    <location>
        <begin position="114"/>
        <end position="150"/>
    </location>
</feature>
<dbReference type="PANTHER" id="PTHR12447">
    <property type="entry name" value="ANKYRIN REPEAT DOMAIN-CONTAINING PROTEIN 13"/>
    <property type="match status" value="1"/>
</dbReference>
<evidence type="ECO:0000256" key="2">
    <source>
        <dbReference type="ARBA" id="ARBA00022737"/>
    </source>
</evidence>
<evidence type="ECO:0000256" key="5">
    <source>
        <dbReference type="ARBA" id="ARBA00023136"/>
    </source>
</evidence>
<evidence type="ECO:0000256" key="1">
    <source>
        <dbReference type="ARBA" id="ARBA00004586"/>
    </source>
</evidence>
<dbReference type="AlphaFoldDB" id="X6NQ14"/>
<keyword evidence="12" id="KW-1185">Reference proteome</keyword>
<dbReference type="GO" id="GO:0005789">
    <property type="term" value="C:endoplasmic reticulum membrane"/>
    <property type="evidence" value="ECO:0007669"/>
    <property type="project" value="UniProtKB-SubCell"/>
</dbReference>
<evidence type="ECO:0000256" key="6">
    <source>
        <dbReference type="ARBA" id="ARBA00023186"/>
    </source>
</evidence>
<feature type="region of interest" description="Disordered" evidence="9">
    <location>
        <begin position="101"/>
        <end position="150"/>
    </location>
</feature>
<feature type="compositionally biased region" description="Basic and acidic residues" evidence="9">
    <location>
        <begin position="190"/>
        <end position="220"/>
    </location>
</feature>
<gene>
    <name evidence="11" type="ORF">RFI_09126</name>
</gene>
<evidence type="ECO:0000259" key="10">
    <source>
        <dbReference type="PROSITE" id="PS50030"/>
    </source>
</evidence>
<dbReference type="InterPro" id="IPR021832">
    <property type="entry name" value="ANKRD13"/>
</dbReference>
<feature type="domain" description="UBA" evidence="10">
    <location>
        <begin position="59"/>
        <end position="99"/>
    </location>
</feature>
<feature type="region of interest" description="Disordered" evidence="9">
    <location>
        <begin position="188"/>
        <end position="220"/>
    </location>
</feature>
<evidence type="ECO:0000256" key="9">
    <source>
        <dbReference type="SAM" id="MobiDB-lite"/>
    </source>
</evidence>
<dbReference type="PROSITE" id="PS50030">
    <property type="entry name" value="UBA"/>
    <property type="match status" value="1"/>
</dbReference>
<dbReference type="PANTHER" id="PTHR12447:SF25">
    <property type="entry name" value="ANKYRIN REPEAT DOMAIN-CONTAINING PROTEIN 13C"/>
    <property type="match status" value="1"/>
</dbReference>
<dbReference type="InterPro" id="IPR002110">
    <property type="entry name" value="Ankyrin_rpt"/>
</dbReference>
<organism evidence="11 12">
    <name type="scientific">Reticulomyxa filosa</name>
    <dbReference type="NCBI Taxonomy" id="46433"/>
    <lineage>
        <taxon>Eukaryota</taxon>
        <taxon>Sar</taxon>
        <taxon>Rhizaria</taxon>
        <taxon>Retaria</taxon>
        <taxon>Foraminifera</taxon>
        <taxon>Monothalamids</taxon>
        <taxon>Reticulomyxidae</taxon>
        <taxon>Reticulomyxa</taxon>
    </lineage>
</organism>
<dbReference type="SMART" id="SM00165">
    <property type="entry name" value="UBA"/>
    <property type="match status" value="1"/>
</dbReference>
<dbReference type="Pfam" id="PF11904">
    <property type="entry name" value="ANKRD13_C"/>
    <property type="match status" value="1"/>
</dbReference>
<dbReference type="CDD" id="cd14270">
    <property type="entry name" value="UBA"/>
    <property type="match status" value="1"/>
</dbReference>
<evidence type="ECO:0000256" key="3">
    <source>
        <dbReference type="ARBA" id="ARBA00022824"/>
    </source>
</evidence>
<name>X6NQ14_RETFI</name>
<dbReference type="InterPro" id="IPR055285">
    <property type="entry name" value="ANKRD13_C"/>
</dbReference>
<dbReference type="PROSITE" id="PS50088">
    <property type="entry name" value="ANK_REPEAT"/>
    <property type="match status" value="1"/>
</dbReference>
<keyword evidence="5" id="KW-0472">Membrane</keyword>
<dbReference type="Proteomes" id="UP000023152">
    <property type="component" value="Unassembled WGS sequence"/>
</dbReference>
<dbReference type="OrthoDB" id="1585644at2759"/>
<dbReference type="EMBL" id="ASPP01006922">
    <property type="protein sequence ID" value="ETO28008.1"/>
    <property type="molecule type" value="Genomic_DNA"/>
</dbReference>
<evidence type="ECO:0000256" key="4">
    <source>
        <dbReference type="ARBA" id="ARBA00023043"/>
    </source>
</evidence>
<keyword evidence="6" id="KW-0143">Chaperone</keyword>
<proteinExistence type="predicted"/>
<dbReference type="Pfam" id="PF00023">
    <property type="entry name" value="Ank"/>
    <property type="match status" value="1"/>
</dbReference>
<keyword evidence="3" id="KW-0256">Endoplasmic reticulum</keyword>
<comment type="caution">
    <text evidence="11">The sequence shown here is derived from an EMBL/GenBank/DDBJ whole genome shotgun (WGS) entry which is preliminary data.</text>
</comment>
<dbReference type="Gene3D" id="1.25.40.20">
    <property type="entry name" value="Ankyrin repeat-containing domain"/>
    <property type="match status" value="1"/>
</dbReference>
<evidence type="ECO:0000313" key="12">
    <source>
        <dbReference type="Proteomes" id="UP000023152"/>
    </source>
</evidence>
<comment type="function">
    <text evidence="7">Acts as a molecular chaperone for G protein-coupled receptors, regulating their biogenesis and exit from the ER.</text>
</comment>
<dbReference type="SMART" id="SM00248">
    <property type="entry name" value="ANK"/>
    <property type="match status" value="1"/>
</dbReference>
<dbReference type="SUPFAM" id="SSF48403">
    <property type="entry name" value="Ankyrin repeat"/>
    <property type="match status" value="1"/>
</dbReference>
<sequence length="629" mass="72238">MLINLSNYCFQQRIFYIVFCSQNSNTDLLEKIDMTSETPTTTHETKNHIADDTKIVLTAAQQETVSVLLSMGFEFEQSVLAAEIFGNQIESAINYLTEIATSNGSNSNETNTQQKERAAARSGDSNENKEMAKVEPDMRQSEEKQQEKSDNIDLSVDDAYIYEFCHVQIPLWMHHYFGSVLNDPVATEMSQKRDSKQSERDAMDVYETRSKEKQTTDNEAKMKRTNNTTINAIDNFADVDSQVLNMFGCELTWLCVKNFPDDLVNCKDFHGNTPLAIAVRMGMPEVVHALLEKGADPRIDLDCGWNILQETCLYQQKQLITDMAIHIIQLRGNEYETQKQRLLESLRNIKDFKLEIKWQVTVECTFLLFQQIMSSVPLVTSFLKKFSDIENFKIWKSGTKIRFDSFVRGFSATGVQKGHLTFLFSEGDIVTIDHDRGTFENAIRKYKNPDFDELQNYIHFLMSTEQGRLVLSSASMTTNKTTFTPKKDWLGKPKHENVEGYDCDIMTVSGLCFSVVSQKENSFFIEKKQNIGPSEDKKKWTPPNFDDYFSEQHFKKRNSKHTKTAFSPTSIVRKDQPINITLWQSTKFPLCHKDIEVILDAISIASEDMKRLADIFQIEFQKGFPVKLG</sequence>
<comment type="subcellular location">
    <subcellularLocation>
        <location evidence="1">Endoplasmic reticulum membrane</location>
    </subcellularLocation>
</comment>
<dbReference type="InterPro" id="IPR015940">
    <property type="entry name" value="UBA"/>
</dbReference>
<dbReference type="InterPro" id="IPR009060">
    <property type="entry name" value="UBA-like_sf"/>
</dbReference>
<dbReference type="InterPro" id="IPR036770">
    <property type="entry name" value="Ankyrin_rpt-contain_sf"/>
</dbReference>
<evidence type="ECO:0000256" key="8">
    <source>
        <dbReference type="PROSITE-ProRule" id="PRU00023"/>
    </source>
</evidence>
<evidence type="ECO:0000313" key="11">
    <source>
        <dbReference type="EMBL" id="ETO28008.1"/>
    </source>
</evidence>
<dbReference type="Gene3D" id="1.10.8.10">
    <property type="entry name" value="DNA helicase RuvA subunit, C-terminal domain"/>
    <property type="match status" value="1"/>
</dbReference>
<dbReference type="SUPFAM" id="SSF46934">
    <property type="entry name" value="UBA-like"/>
    <property type="match status" value="1"/>
</dbReference>
<evidence type="ECO:0000256" key="7">
    <source>
        <dbReference type="ARBA" id="ARBA00037107"/>
    </source>
</evidence>
<feature type="repeat" description="ANK" evidence="8">
    <location>
        <begin position="270"/>
        <end position="302"/>
    </location>
</feature>
<reference evidence="11 12" key="1">
    <citation type="journal article" date="2013" name="Curr. Biol.">
        <title>The Genome of the Foraminiferan Reticulomyxa filosa.</title>
        <authorList>
            <person name="Glockner G."/>
            <person name="Hulsmann N."/>
            <person name="Schleicher M."/>
            <person name="Noegel A.A."/>
            <person name="Eichinger L."/>
            <person name="Gallinger C."/>
            <person name="Pawlowski J."/>
            <person name="Sierra R."/>
            <person name="Euteneuer U."/>
            <person name="Pillet L."/>
            <person name="Moustafa A."/>
            <person name="Platzer M."/>
            <person name="Groth M."/>
            <person name="Szafranski K."/>
            <person name="Schliwa M."/>
        </authorList>
    </citation>
    <scope>NUCLEOTIDE SEQUENCE [LARGE SCALE GENOMIC DNA]</scope>
</reference>
<keyword evidence="4 8" id="KW-0040">ANK repeat</keyword>
<protein>
    <submittedName>
        <fullName evidence="11">Ankyrin repeat containing protein</fullName>
    </submittedName>
</protein>